<dbReference type="GO" id="GO:0016787">
    <property type="term" value="F:hydrolase activity"/>
    <property type="evidence" value="ECO:0007669"/>
    <property type="project" value="UniProtKB-KW"/>
</dbReference>
<dbReference type="InterPro" id="IPR023214">
    <property type="entry name" value="HAD_sf"/>
</dbReference>
<evidence type="ECO:0000313" key="2">
    <source>
        <dbReference type="Proteomes" id="UP000003900"/>
    </source>
</evidence>
<dbReference type="Gene3D" id="3.40.50.1000">
    <property type="entry name" value="HAD superfamily/HAD-like"/>
    <property type="match status" value="1"/>
</dbReference>
<dbReference type="EMBL" id="AHKH01000097">
    <property type="protein sequence ID" value="EHQ59844.1"/>
    <property type="molecule type" value="Genomic_DNA"/>
</dbReference>
<organism evidence="1 2">
    <name type="scientific">Paenibacillus dendritiformis C454</name>
    <dbReference type="NCBI Taxonomy" id="1131935"/>
    <lineage>
        <taxon>Bacteria</taxon>
        <taxon>Bacillati</taxon>
        <taxon>Bacillota</taxon>
        <taxon>Bacilli</taxon>
        <taxon>Bacillales</taxon>
        <taxon>Paenibacillaceae</taxon>
        <taxon>Paenibacillus</taxon>
    </lineage>
</organism>
<evidence type="ECO:0000313" key="1">
    <source>
        <dbReference type="EMBL" id="EHQ59844.1"/>
    </source>
</evidence>
<dbReference type="RefSeq" id="WP_006679147.1">
    <property type="nucleotide sequence ID" value="NZ_AHKH01000097.1"/>
</dbReference>
<dbReference type="AlphaFoldDB" id="H3SM72"/>
<dbReference type="Proteomes" id="UP000003900">
    <property type="component" value="Unassembled WGS sequence"/>
</dbReference>
<dbReference type="InterPro" id="IPR006439">
    <property type="entry name" value="HAD-SF_hydro_IA"/>
</dbReference>
<dbReference type="InterPro" id="IPR051828">
    <property type="entry name" value="HAD-like_hydrolase_domain"/>
</dbReference>
<dbReference type="SFLD" id="SFLDS00003">
    <property type="entry name" value="Haloacid_Dehalogenase"/>
    <property type="match status" value="1"/>
</dbReference>
<dbReference type="Pfam" id="PF00702">
    <property type="entry name" value="Hydrolase"/>
    <property type="match status" value="1"/>
</dbReference>
<dbReference type="InterPro" id="IPR036412">
    <property type="entry name" value="HAD-like_sf"/>
</dbReference>
<gene>
    <name evidence="1" type="ORF">PDENDC454_23314</name>
</gene>
<dbReference type="OrthoDB" id="9809962at2"/>
<proteinExistence type="predicted"/>
<dbReference type="SFLD" id="SFLDG01129">
    <property type="entry name" value="C1.5:_HAD__Beta-PGM__Phosphata"/>
    <property type="match status" value="1"/>
</dbReference>
<reference evidence="1 2" key="1">
    <citation type="journal article" date="2012" name="J. Bacteriol.">
        <title>Genome Sequence of the Pattern-Forming Social Bacterium Paenibacillus dendritiformis C454 Chiral Morphotype.</title>
        <authorList>
            <person name="Sirota-Madi A."/>
            <person name="Olender T."/>
            <person name="Helman Y."/>
            <person name="Brainis I."/>
            <person name="Finkelshtein A."/>
            <person name="Roth D."/>
            <person name="Hagai E."/>
            <person name="Leshkowitz D."/>
            <person name="Brodsky L."/>
            <person name="Galatenko V."/>
            <person name="Nikolaev V."/>
            <person name="Gutnick D.L."/>
            <person name="Lancet D."/>
            <person name="Ben-Jacob E."/>
        </authorList>
    </citation>
    <scope>NUCLEOTIDE SEQUENCE [LARGE SCALE GENOMIC DNA]</scope>
    <source>
        <strain evidence="1 2">C454</strain>
    </source>
</reference>
<keyword evidence="1" id="KW-0378">Hydrolase</keyword>
<dbReference type="NCBIfam" id="TIGR01549">
    <property type="entry name" value="HAD-SF-IA-v1"/>
    <property type="match status" value="1"/>
</dbReference>
<dbReference type="PRINTS" id="PR00413">
    <property type="entry name" value="HADHALOGNASE"/>
</dbReference>
<dbReference type="PANTHER" id="PTHR46191">
    <property type="match status" value="1"/>
</dbReference>
<name>H3SM72_9BACL</name>
<dbReference type="Gene3D" id="1.10.150.720">
    <property type="entry name" value="Haloacid dehalogenase-like hydrolase"/>
    <property type="match status" value="1"/>
</dbReference>
<accession>H3SM72</accession>
<dbReference type="STRING" id="1131935.PDENDC454_23314"/>
<dbReference type="InterPro" id="IPR044924">
    <property type="entry name" value="HAD-SF_hydro_IA_REG-2-like_cap"/>
</dbReference>
<protein>
    <submittedName>
        <fullName evidence="1">HAD-superfamily hydrolase</fullName>
    </submittedName>
</protein>
<dbReference type="SUPFAM" id="SSF56784">
    <property type="entry name" value="HAD-like"/>
    <property type="match status" value="1"/>
</dbReference>
<sequence length="233" mass="26794">MRKMLLWDFDGTLGYRQGGMWGATMIEALKEYDPDTKLIAQDFRNFLISGFPWHHPERSYTHIQTSEEWWEPIIDKFFQGYVHYGIAEADAKRLAVNVRERFIDTSCWTLFDDTLETLKALSDLGWRHAIVSNHIPELGDIVKSLGLMNQVNYLVNSALVGYEKPNPMIFLHALRETGEPEKVWMIGDNIEADFFGAEAVGIQAILVRNMDSRATRNCRDLTDVIKIVEEHSG</sequence>
<keyword evidence="2" id="KW-1185">Reference proteome</keyword>
<comment type="caution">
    <text evidence="1">The sequence shown here is derived from an EMBL/GenBank/DDBJ whole genome shotgun (WGS) entry which is preliminary data.</text>
</comment>
<dbReference type="PANTHER" id="PTHR46191:SF2">
    <property type="entry name" value="HALOACID DEHALOGENASE-LIKE HYDROLASE DOMAIN-CONTAINING PROTEIN 3"/>
    <property type="match status" value="1"/>
</dbReference>